<gene>
    <name evidence="2" type="ORF">PAHAL_3G470100</name>
</gene>
<dbReference type="Proteomes" id="UP000243499">
    <property type="component" value="Chromosome 3"/>
</dbReference>
<evidence type="ECO:0000256" key="1">
    <source>
        <dbReference type="SAM" id="MobiDB-lite"/>
    </source>
</evidence>
<reference evidence="2" key="1">
    <citation type="submission" date="2018-04" db="EMBL/GenBank/DDBJ databases">
        <title>WGS assembly of Panicum hallii.</title>
        <authorList>
            <person name="Lovell J."/>
            <person name="Jenkins J."/>
            <person name="Lowry D."/>
            <person name="Mamidi S."/>
            <person name="Sreedasyam A."/>
            <person name="Weng X."/>
            <person name="Barry K."/>
            <person name="Bonette J."/>
            <person name="Campitelli B."/>
            <person name="Daum C."/>
            <person name="Gordon S."/>
            <person name="Gould B."/>
            <person name="Lipzen A."/>
            <person name="Macqueen A."/>
            <person name="Palacio-Mejia J."/>
            <person name="Plott C."/>
            <person name="Shakirov E."/>
            <person name="Shu S."/>
            <person name="Yoshinaga Y."/>
            <person name="Zane M."/>
            <person name="Rokhsar D."/>
            <person name="Grimwood J."/>
            <person name="Schmutz J."/>
            <person name="Juenger T."/>
        </authorList>
    </citation>
    <scope>NUCLEOTIDE SEQUENCE [LARGE SCALE GENOMIC DNA]</scope>
    <source>
        <strain evidence="2">FIL2</strain>
    </source>
</reference>
<dbReference type="EMBL" id="CM008048">
    <property type="protein sequence ID" value="PVH63086.1"/>
    <property type="molecule type" value="Genomic_DNA"/>
</dbReference>
<proteinExistence type="predicted"/>
<dbReference type="Gramene" id="PVH63086">
    <property type="protein sequence ID" value="PVH63086"/>
    <property type="gene ID" value="PAHAL_3G470100"/>
</dbReference>
<evidence type="ECO:0000313" key="2">
    <source>
        <dbReference type="EMBL" id="PVH63086.1"/>
    </source>
</evidence>
<protein>
    <submittedName>
        <fullName evidence="2">Uncharacterized protein</fullName>
    </submittedName>
</protein>
<dbReference type="AlphaFoldDB" id="A0A2T8KLP3"/>
<organism evidence="2">
    <name type="scientific">Panicum hallii</name>
    <dbReference type="NCBI Taxonomy" id="206008"/>
    <lineage>
        <taxon>Eukaryota</taxon>
        <taxon>Viridiplantae</taxon>
        <taxon>Streptophyta</taxon>
        <taxon>Embryophyta</taxon>
        <taxon>Tracheophyta</taxon>
        <taxon>Spermatophyta</taxon>
        <taxon>Magnoliopsida</taxon>
        <taxon>Liliopsida</taxon>
        <taxon>Poales</taxon>
        <taxon>Poaceae</taxon>
        <taxon>PACMAD clade</taxon>
        <taxon>Panicoideae</taxon>
        <taxon>Panicodae</taxon>
        <taxon>Paniceae</taxon>
        <taxon>Panicinae</taxon>
        <taxon>Panicum</taxon>
        <taxon>Panicum sect. Panicum</taxon>
    </lineage>
</organism>
<sequence>MVVEEQGFLQRHGYTILRFLSCSVLASWPPSSPWSRLEQLEEGRNRGPK</sequence>
<name>A0A2T8KLP3_9POAL</name>
<feature type="region of interest" description="Disordered" evidence="1">
    <location>
        <begin position="29"/>
        <end position="49"/>
    </location>
</feature>
<feature type="compositionally biased region" description="Basic and acidic residues" evidence="1">
    <location>
        <begin position="38"/>
        <end position="49"/>
    </location>
</feature>
<accession>A0A2T8KLP3</accession>